<dbReference type="Proteomes" id="UP000179807">
    <property type="component" value="Unassembled WGS sequence"/>
</dbReference>
<evidence type="ECO:0000259" key="5">
    <source>
        <dbReference type="PROSITE" id="PS50011"/>
    </source>
</evidence>
<feature type="domain" description="Protein kinase" evidence="5">
    <location>
        <begin position="45"/>
        <end position="312"/>
    </location>
</feature>
<accession>A0A1J4JYG4</accession>
<evidence type="ECO:0000256" key="1">
    <source>
        <dbReference type="ARBA" id="ARBA00022741"/>
    </source>
</evidence>
<dbReference type="PROSITE" id="PS50011">
    <property type="entry name" value="PROTEIN_KINASE_DOM"/>
    <property type="match status" value="1"/>
</dbReference>
<comment type="caution">
    <text evidence="6">The sequence shown here is derived from an EMBL/GenBank/DDBJ whole genome shotgun (WGS) entry which is preliminary data.</text>
</comment>
<dbReference type="OrthoDB" id="68483at2759"/>
<name>A0A1J4JYG4_9EUKA</name>
<evidence type="ECO:0000256" key="2">
    <source>
        <dbReference type="ARBA" id="ARBA00022840"/>
    </source>
</evidence>
<evidence type="ECO:0000256" key="4">
    <source>
        <dbReference type="RuleBase" id="RU000304"/>
    </source>
</evidence>
<reference evidence="6" key="1">
    <citation type="submission" date="2016-10" db="EMBL/GenBank/DDBJ databases">
        <authorList>
            <person name="Benchimol M."/>
            <person name="Almeida L.G."/>
            <person name="Vasconcelos A.T."/>
            <person name="Perreira-Neves A."/>
            <person name="Rosa I.A."/>
            <person name="Tasca T."/>
            <person name="Bogo M.R."/>
            <person name="de Souza W."/>
        </authorList>
    </citation>
    <scope>NUCLEOTIDE SEQUENCE [LARGE SCALE GENOMIC DNA]</scope>
    <source>
        <strain evidence="6">K</strain>
    </source>
</reference>
<keyword evidence="6" id="KW-0418">Kinase</keyword>
<dbReference type="Gene3D" id="1.10.510.10">
    <property type="entry name" value="Transferase(Phosphotransferase) domain 1"/>
    <property type="match status" value="1"/>
</dbReference>
<dbReference type="GO" id="GO:0004674">
    <property type="term" value="F:protein serine/threonine kinase activity"/>
    <property type="evidence" value="ECO:0007669"/>
    <property type="project" value="UniProtKB-KW"/>
</dbReference>
<dbReference type="SUPFAM" id="SSF56112">
    <property type="entry name" value="Protein kinase-like (PK-like)"/>
    <property type="match status" value="1"/>
</dbReference>
<dbReference type="InterPro" id="IPR017441">
    <property type="entry name" value="Protein_kinase_ATP_BS"/>
</dbReference>
<keyword evidence="7" id="KW-1185">Reference proteome</keyword>
<comment type="similarity">
    <text evidence="4">Belongs to the protein kinase superfamily.</text>
</comment>
<dbReference type="InterPro" id="IPR000719">
    <property type="entry name" value="Prot_kinase_dom"/>
</dbReference>
<keyword evidence="2 3" id="KW-0067">ATP-binding</keyword>
<dbReference type="RefSeq" id="XP_068356648.1">
    <property type="nucleotide sequence ID" value="XM_068506589.1"/>
</dbReference>
<dbReference type="GeneID" id="94841293"/>
<dbReference type="AlphaFoldDB" id="A0A1J4JYG4"/>
<dbReference type="InterPro" id="IPR045269">
    <property type="entry name" value="Atg1-like"/>
</dbReference>
<dbReference type="PROSITE" id="PS00107">
    <property type="entry name" value="PROTEIN_KINASE_ATP"/>
    <property type="match status" value="1"/>
</dbReference>
<evidence type="ECO:0000313" key="7">
    <source>
        <dbReference type="Proteomes" id="UP000179807"/>
    </source>
</evidence>
<dbReference type="GO" id="GO:0005737">
    <property type="term" value="C:cytoplasm"/>
    <property type="evidence" value="ECO:0007669"/>
    <property type="project" value="TreeGrafter"/>
</dbReference>
<proteinExistence type="inferred from homology"/>
<dbReference type="PROSITE" id="PS00108">
    <property type="entry name" value="PROTEIN_KINASE_ST"/>
    <property type="match status" value="1"/>
</dbReference>
<keyword evidence="6" id="KW-0808">Transferase</keyword>
<evidence type="ECO:0000313" key="6">
    <source>
        <dbReference type="EMBL" id="OHT03512.1"/>
    </source>
</evidence>
<dbReference type="EMBL" id="MLAK01000825">
    <property type="protein sequence ID" value="OHT03512.1"/>
    <property type="molecule type" value="Genomic_DNA"/>
</dbReference>
<dbReference type="FunFam" id="1.10.510.10:FF:000571">
    <property type="entry name" value="Maternal embryonic leucine zipper kinase"/>
    <property type="match status" value="1"/>
</dbReference>
<dbReference type="InterPro" id="IPR008271">
    <property type="entry name" value="Ser/Thr_kinase_AS"/>
</dbReference>
<dbReference type="PANTHER" id="PTHR24348">
    <property type="entry name" value="SERINE/THREONINE-PROTEIN KINASE UNC-51-RELATED"/>
    <property type="match status" value="1"/>
</dbReference>
<evidence type="ECO:0000256" key="3">
    <source>
        <dbReference type="PROSITE-ProRule" id="PRU10141"/>
    </source>
</evidence>
<dbReference type="Pfam" id="PF00069">
    <property type="entry name" value="Pkinase"/>
    <property type="match status" value="1"/>
</dbReference>
<dbReference type="SMART" id="SM00220">
    <property type="entry name" value="S_TKc"/>
    <property type="match status" value="1"/>
</dbReference>
<dbReference type="VEuPathDB" id="TrichDB:TRFO_29120"/>
<keyword evidence="4" id="KW-0723">Serine/threonine-protein kinase</keyword>
<dbReference type="GO" id="GO:0010506">
    <property type="term" value="P:regulation of autophagy"/>
    <property type="evidence" value="ECO:0007669"/>
    <property type="project" value="InterPro"/>
</dbReference>
<organism evidence="6 7">
    <name type="scientific">Tritrichomonas foetus</name>
    <dbReference type="NCBI Taxonomy" id="1144522"/>
    <lineage>
        <taxon>Eukaryota</taxon>
        <taxon>Metamonada</taxon>
        <taxon>Parabasalia</taxon>
        <taxon>Tritrichomonadida</taxon>
        <taxon>Tritrichomonadidae</taxon>
        <taxon>Tritrichomonas</taxon>
    </lineage>
</organism>
<dbReference type="GO" id="GO:0005524">
    <property type="term" value="F:ATP binding"/>
    <property type="evidence" value="ECO:0007669"/>
    <property type="project" value="UniProtKB-UniRule"/>
</dbReference>
<feature type="binding site" evidence="3">
    <location>
        <position position="74"/>
    </location>
    <ligand>
        <name>ATP</name>
        <dbReference type="ChEBI" id="CHEBI:30616"/>
    </ligand>
</feature>
<sequence>MNNLNCIMYCRKPITFSHSNFFITDKIIDDSTFINQKQTKKVNQYALVKKIGSGSFSKVFMAVDTNTKITYAAKVIKINSRSEGSFVLEREIKNMKSLKSPQIIELSEVLYSKRSETAFLILEWANCGSLQKCIDKNIKLSEKVIAGILKQIIIGTKYLHSQGIVHHDIKPANILLFQNGAKLADFGIGHSFQSTDNVIGTPAFQAPEVFGYHEDFMNPNNNLNNSNLVNNYDSLPAEEDVWSLGVTLFYTVFGYLPYVGDNIYEIVRLIHQTKLEIPKTASEELEDVLRRMLEVDPNKRITMDELLVHPFFVHAPNQFVVPIEPKFASASIPEDNSIVKIQAERCEDNYKFGPAKRSLSWPGVLCC</sequence>
<gene>
    <name evidence="6" type="ORF">TRFO_29120</name>
</gene>
<protein>
    <submittedName>
        <fullName evidence="6">CAMK family protein kinase</fullName>
    </submittedName>
</protein>
<dbReference type="InterPro" id="IPR011009">
    <property type="entry name" value="Kinase-like_dom_sf"/>
</dbReference>
<keyword evidence="1 3" id="KW-0547">Nucleotide-binding</keyword>